<keyword evidence="3" id="KW-0378">Hydrolase</keyword>
<dbReference type="GO" id="GO:0006508">
    <property type="term" value="P:proteolysis"/>
    <property type="evidence" value="ECO:0007669"/>
    <property type="project" value="UniProtKB-KW"/>
</dbReference>
<dbReference type="InterPro" id="IPR002818">
    <property type="entry name" value="DJ-1/PfpI"/>
</dbReference>
<dbReference type="PANTHER" id="PTHR42733">
    <property type="entry name" value="DJ-1 PROTEIN"/>
    <property type="match status" value="1"/>
</dbReference>
<feature type="domain" description="DJ-1/PfpI" evidence="2">
    <location>
        <begin position="2"/>
        <end position="164"/>
    </location>
</feature>
<proteinExistence type="inferred from homology"/>
<dbReference type="InterPro" id="IPR029062">
    <property type="entry name" value="Class_I_gatase-like"/>
</dbReference>
<dbReference type="SUPFAM" id="SSF52317">
    <property type="entry name" value="Class I glutamine amidotransferase-like"/>
    <property type="match status" value="1"/>
</dbReference>
<comment type="similarity">
    <text evidence="1">Belongs to the peptidase C56 family.</text>
</comment>
<organism evidence="3 4">
    <name type="scientific">Keratinibaculum paraultunense</name>
    <dbReference type="NCBI Taxonomy" id="1278232"/>
    <lineage>
        <taxon>Bacteria</taxon>
        <taxon>Bacillati</taxon>
        <taxon>Bacillota</taxon>
        <taxon>Tissierellia</taxon>
        <taxon>Tissierellales</taxon>
        <taxon>Tepidimicrobiaceae</taxon>
        <taxon>Keratinibaculum</taxon>
    </lineage>
</organism>
<evidence type="ECO:0000313" key="4">
    <source>
        <dbReference type="Proteomes" id="UP000294567"/>
    </source>
</evidence>
<dbReference type="AlphaFoldDB" id="A0A4R3KS88"/>
<dbReference type="EMBL" id="SMAE01000009">
    <property type="protein sequence ID" value="TCS87984.1"/>
    <property type="molecule type" value="Genomic_DNA"/>
</dbReference>
<dbReference type="OrthoDB" id="9800516at2"/>
<keyword evidence="3" id="KW-0645">Protease</keyword>
<sequence length="168" mass="19011">MKRVAILIENLFDERELLYPYYRLMEEGYEVHLVGTEKDKVYIGKSNLTEKSTHSSKEVKAEDYDAVVIPGGYSPDYMRRSMDTINFVKEMDRLGKPIAAICHGPWMMASCCDLKDKKVTAFYSIKDDLINAGAKYIDEEVVVDGNLITSRTPKDLVAFVKAIIGELG</sequence>
<dbReference type="Gene3D" id="3.40.50.880">
    <property type="match status" value="1"/>
</dbReference>
<dbReference type="NCBIfam" id="TIGR01382">
    <property type="entry name" value="PfpI"/>
    <property type="match status" value="1"/>
</dbReference>
<dbReference type="CDD" id="cd03134">
    <property type="entry name" value="GATase1_PfpI_like"/>
    <property type="match status" value="1"/>
</dbReference>
<protein>
    <submittedName>
        <fullName evidence="3">Protease I</fullName>
    </submittedName>
</protein>
<evidence type="ECO:0000256" key="1">
    <source>
        <dbReference type="ARBA" id="ARBA00008542"/>
    </source>
</evidence>
<accession>A0A4R3KS88</accession>
<evidence type="ECO:0000259" key="2">
    <source>
        <dbReference type="Pfam" id="PF01965"/>
    </source>
</evidence>
<dbReference type="Proteomes" id="UP000294567">
    <property type="component" value="Unassembled WGS sequence"/>
</dbReference>
<dbReference type="GO" id="GO:0008233">
    <property type="term" value="F:peptidase activity"/>
    <property type="evidence" value="ECO:0007669"/>
    <property type="project" value="UniProtKB-KW"/>
</dbReference>
<dbReference type="SMR" id="A0A4R3KS88"/>
<name>A0A4R3KS88_9FIRM</name>
<dbReference type="InterPro" id="IPR006286">
    <property type="entry name" value="C56_PfpI-like"/>
</dbReference>
<gene>
    <name evidence="3" type="ORF">EDD65_10925</name>
</gene>
<reference evidence="3 4" key="1">
    <citation type="submission" date="2019-03" db="EMBL/GenBank/DDBJ databases">
        <title>Genomic Encyclopedia of Type Strains, Phase IV (KMG-IV): sequencing the most valuable type-strain genomes for metagenomic binning, comparative biology and taxonomic classification.</title>
        <authorList>
            <person name="Goeker M."/>
        </authorList>
    </citation>
    <scope>NUCLEOTIDE SEQUENCE [LARGE SCALE GENOMIC DNA]</scope>
    <source>
        <strain evidence="3 4">DSM 26752</strain>
    </source>
</reference>
<evidence type="ECO:0000313" key="3">
    <source>
        <dbReference type="EMBL" id="TCS87984.1"/>
    </source>
</evidence>
<dbReference type="RefSeq" id="WP_132028216.1">
    <property type="nucleotide sequence ID" value="NZ_CP068564.1"/>
</dbReference>
<comment type="caution">
    <text evidence="3">The sequence shown here is derived from an EMBL/GenBank/DDBJ whole genome shotgun (WGS) entry which is preliminary data.</text>
</comment>
<dbReference type="PANTHER" id="PTHR42733:SF13">
    <property type="entry name" value="DJ-1_PFPI DOMAIN-CONTAINING PROTEIN"/>
    <property type="match status" value="1"/>
</dbReference>
<dbReference type="Pfam" id="PF01965">
    <property type="entry name" value="DJ-1_PfpI"/>
    <property type="match status" value="1"/>
</dbReference>
<keyword evidence="4" id="KW-1185">Reference proteome</keyword>
<dbReference type="PROSITE" id="PS51276">
    <property type="entry name" value="PEPTIDASE_C56_PFPI"/>
    <property type="match status" value="1"/>
</dbReference>